<sequence length="825" mass="89963">MAPLSLSKSWRVIGTHTDCYTGGRVRLSSCKTLVACWCNESVKLVRLADGHVVASFEDDNDAFIAFDLHPSAPELATVQRSGLIRIWSLETRERLREWKGHKLPVTCIAYDSTGNLLATGAVDRQVRIWNATKGFATHTYAAHNDVITCLTFHPNPSALVVYSGARDGSIVAYDLRKQTDTSLSNHMATVTDLAVDADSERLLSVGRDKVINVWAADTLTLLRTIPVLEELEGIAWLPDSCALPVAISSSSSKRFMTVGQRGLPAVYTLDDMRCVYADETTAQDDAIALTGVLVRDDDFIVVSSDHNLHVRDLATFAQTNCIIGYNDEILDIQCLPDSERAAVATNSQLIRIIDLGTFNARLLSGHTAVVLAVSVSPCGTFLASASKDNTLRVWDLRTFACTAVVQGHTRDVSACTWGRAGALYSASADRTLKRWQVDLQGGTVRPDALATVLAHDADVNAVAVSPNDKLVATCSQDKTVKIWETSDLAPVATLRGHRRGVWCMAFSPVDKCLATGSGDRTIRIWSLRDNTCVRTLQGHTGSVLRLLFLPGGMQILSAGADALVKLWTVHTNECTATFEDAHDDGKIWAMALTPDHARLVTGATDSKINVWRDFTLDDAEEERRAADERTLADQALQNAMKARDHVNAAALAVRLRNPRRLYTILEACPDGDLDAIVDALTDDDLGEALSWIRDWNTVAKRCIVGQRLLRVICRRARPERLLGVKGAGAVLDALAAYSQRHFDRIDRLVRKTFLMDYVLKAQGALGDPAAAEPNNNGAIESALGKRGPDDDNDDRAPASRKTKKKKQQQATKANAADLLPINSGN</sequence>
<reference evidence="8 10" key="1">
    <citation type="submission" date="2015-02" db="EMBL/GenBank/DDBJ databases">
        <authorList>
            <person name="Chooi Y.-H."/>
        </authorList>
    </citation>
    <scope>NUCLEOTIDE SEQUENCE [LARGE SCALE GENOMIC DNA]</scope>
    <source>
        <strain evidence="8">E3</strain>
    </source>
</reference>
<feature type="repeat" description="WD" evidence="5">
    <location>
        <begin position="536"/>
        <end position="577"/>
    </location>
</feature>
<organism evidence="8 10">
    <name type="scientific">Plasmodiophora brassicae</name>
    <name type="common">Clubroot disease agent</name>
    <dbReference type="NCBI Taxonomy" id="37360"/>
    <lineage>
        <taxon>Eukaryota</taxon>
        <taxon>Sar</taxon>
        <taxon>Rhizaria</taxon>
        <taxon>Endomyxa</taxon>
        <taxon>Phytomyxea</taxon>
        <taxon>Plasmodiophorida</taxon>
        <taxon>Plasmodiophoridae</taxon>
        <taxon>Plasmodiophora</taxon>
    </lineage>
</organism>
<evidence type="ECO:0000256" key="5">
    <source>
        <dbReference type="PROSITE-ProRule" id="PRU00221"/>
    </source>
</evidence>
<dbReference type="InterPro" id="IPR013934">
    <property type="entry name" value="Utp13_C"/>
</dbReference>
<dbReference type="GO" id="GO:0034511">
    <property type="term" value="F:U3 snoRNA binding"/>
    <property type="evidence" value="ECO:0007669"/>
    <property type="project" value="TreeGrafter"/>
</dbReference>
<dbReference type="PROSITE" id="PS50082">
    <property type="entry name" value="WD_REPEATS_2"/>
    <property type="match status" value="9"/>
</dbReference>
<feature type="compositionally biased region" description="Basic and acidic residues" evidence="6">
    <location>
        <begin position="786"/>
        <end position="797"/>
    </location>
</feature>
<evidence type="ECO:0000313" key="10">
    <source>
        <dbReference type="Proteomes" id="UP000039324"/>
    </source>
</evidence>
<dbReference type="PANTHER" id="PTHR19854">
    <property type="entry name" value="TRANSDUCIN BETA-LIKE 3"/>
    <property type="match status" value="1"/>
</dbReference>
<evidence type="ECO:0000256" key="4">
    <source>
        <dbReference type="ARBA" id="ARBA00023242"/>
    </source>
</evidence>
<evidence type="ECO:0000313" key="11">
    <source>
        <dbReference type="Proteomes" id="UP000290189"/>
    </source>
</evidence>
<evidence type="ECO:0000256" key="3">
    <source>
        <dbReference type="ARBA" id="ARBA00022737"/>
    </source>
</evidence>
<dbReference type="InterPro" id="IPR011047">
    <property type="entry name" value="Quinoprotein_ADH-like_sf"/>
</dbReference>
<feature type="repeat" description="WD" evidence="5">
    <location>
        <begin position="452"/>
        <end position="493"/>
    </location>
</feature>
<feature type="repeat" description="WD" evidence="5">
    <location>
        <begin position="183"/>
        <end position="224"/>
    </location>
</feature>
<reference evidence="9 11" key="2">
    <citation type="submission" date="2018-03" db="EMBL/GenBank/DDBJ databases">
        <authorList>
            <person name="Fogelqvist J."/>
        </authorList>
    </citation>
    <scope>NUCLEOTIDE SEQUENCE [LARGE SCALE GENOMIC DNA]</scope>
</reference>
<dbReference type="EMBL" id="OVEO01000006">
    <property type="protein sequence ID" value="SPQ96554.1"/>
    <property type="molecule type" value="Genomic_DNA"/>
</dbReference>
<dbReference type="PANTHER" id="PTHR19854:SF15">
    <property type="entry name" value="TRANSDUCIN BETA-LIKE PROTEIN 3"/>
    <property type="match status" value="1"/>
</dbReference>
<evidence type="ECO:0000259" key="7">
    <source>
        <dbReference type="Pfam" id="PF08625"/>
    </source>
</evidence>
<feature type="repeat" description="WD" evidence="5">
    <location>
        <begin position="580"/>
        <end position="611"/>
    </location>
</feature>
<name>A0A0G4J2X6_PLABS</name>
<dbReference type="PROSITE" id="PS50294">
    <property type="entry name" value="WD_REPEATS_REGION"/>
    <property type="match status" value="6"/>
</dbReference>
<dbReference type="STRING" id="37360.A0A0G4J2X6"/>
<feature type="compositionally biased region" description="Basic residues" evidence="6">
    <location>
        <begin position="798"/>
        <end position="807"/>
    </location>
</feature>
<dbReference type="SMART" id="SM00320">
    <property type="entry name" value="WD40"/>
    <property type="match status" value="11"/>
</dbReference>
<dbReference type="SUPFAM" id="SSF50978">
    <property type="entry name" value="WD40 repeat-like"/>
    <property type="match status" value="1"/>
</dbReference>
<dbReference type="GO" id="GO:0000472">
    <property type="term" value="P:endonucleolytic cleavage to generate mature 5'-end of SSU-rRNA from (SSU-rRNA, 5.8S rRNA, LSU-rRNA)"/>
    <property type="evidence" value="ECO:0007669"/>
    <property type="project" value="TreeGrafter"/>
</dbReference>
<evidence type="ECO:0000256" key="2">
    <source>
        <dbReference type="ARBA" id="ARBA00022574"/>
    </source>
</evidence>
<evidence type="ECO:0000313" key="9">
    <source>
        <dbReference type="EMBL" id="SPQ96554.1"/>
    </source>
</evidence>
<keyword evidence="2 5" id="KW-0853">WD repeat</keyword>
<feature type="repeat" description="WD" evidence="5">
    <location>
        <begin position="56"/>
        <end position="97"/>
    </location>
</feature>
<keyword evidence="4" id="KW-0539">Nucleus</keyword>
<dbReference type="PROSITE" id="PS00678">
    <property type="entry name" value="WD_REPEATS_1"/>
    <property type="match status" value="1"/>
</dbReference>
<evidence type="ECO:0000256" key="6">
    <source>
        <dbReference type="SAM" id="MobiDB-lite"/>
    </source>
</evidence>
<feature type="repeat" description="WD" evidence="5">
    <location>
        <begin position="98"/>
        <end position="139"/>
    </location>
</feature>
<dbReference type="PRINTS" id="PR00320">
    <property type="entry name" value="GPROTEINBRPT"/>
</dbReference>
<dbReference type="InterPro" id="IPR036322">
    <property type="entry name" value="WD40_repeat_dom_sf"/>
</dbReference>
<geneLocation type="mitochondrion" evidence="9"/>
<feature type="repeat" description="WD" evidence="5">
    <location>
        <begin position="494"/>
        <end position="535"/>
    </location>
</feature>
<feature type="domain" description="U3 small nucleolar RNA-associated protein 13 C-terminal" evidence="7">
    <location>
        <begin position="633"/>
        <end position="760"/>
    </location>
</feature>
<feature type="region of interest" description="Disordered" evidence="6">
    <location>
        <begin position="769"/>
        <end position="825"/>
    </location>
</feature>
<keyword evidence="10" id="KW-1185">Reference proteome</keyword>
<keyword evidence="9" id="KW-0496">Mitochondrion</keyword>
<proteinExistence type="predicted"/>
<dbReference type="AlphaFoldDB" id="A0A0G4J2X6"/>
<dbReference type="InterPro" id="IPR019775">
    <property type="entry name" value="WD40_repeat_CS"/>
</dbReference>
<gene>
    <name evidence="8" type="ORF">PBRA_008820</name>
    <name evidence="9" type="ORF">PLBR_LOCUS3769</name>
</gene>
<dbReference type="GO" id="GO:0000480">
    <property type="term" value="P:endonucleolytic cleavage in 5'-ETS of tricistronic rRNA transcript (SSU-rRNA, 5.8S rRNA, LSU-rRNA)"/>
    <property type="evidence" value="ECO:0007669"/>
    <property type="project" value="TreeGrafter"/>
</dbReference>
<dbReference type="Proteomes" id="UP000039324">
    <property type="component" value="Unassembled WGS sequence"/>
</dbReference>
<accession>A0A0G4J2X6</accession>
<dbReference type="OMA" id="PYVQRHF"/>
<dbReference type="SUPFAM" id="SSF50998">
    <property type="entry name" value="Quinoprotein alcohol dehydrogenase-like"/>
    <property type="match status" value="1"/>
</dbReference>
<dbReference type="Pfam" id="PF00400">
    <property type="entry name" value="WD40"/>
    <property type="match status" value="9"/>
</dbReference>
<dbReference type="OrthoDB" id="5414888at2759"/>
<evidence type="ECO:0000313" key="8">
    <source>
        <dbReference type="EMBL" id="CEP01877.1"/>
    </source>
</evidence>
<dbReference type="Proteomes" id="UP000290189">
    <property type="component" value="Unassembled WGS sequence"/>
</dbReference>
<feature type="repeat" description="WD" evidence="5">
    <location>
        <begin position="140"/>
        <end position="183"/>
    </location>
</feature>
<comment type="subcellular location">
    <subcellularLocation>
        <location evidence="1">Nucleus</location>
        <location evidence="1">Nucleolus</location>
    </subcellularLocation>
</comment>
<evidence type="ECO:0000256" key="1">
    <source>
        <dbReference type="ARBA" id="ARBA00004604"/>
    </source>
</evidence>
<keyword evidence="3" id="KW-0677">Repeat</keyword>
<dbReference type="InterPro" id="IPR015943">
    <property type="entry name" value="WD40/YVTN_repeat-like_dom_sf"/>
</dbReference>
<feature type="repeat" description="WD" evidence="5">
    <location>
        <begin position="363"/>
        <end position="404"/>
    </location>
</feature>
<dbReference type="InterPro" id="IPR020472">
    <property type="entry name" value="WD40_PAC1"/>
</dbReference>
<dbReference type="CDD" id="cd00200">
    <property type="entry name" value="WD40"/>
    <property type="match status" value="1"/>
</dbReference>
<dbReference type="InterPro" id="IPR001680">
    <property type="entry name" value="WD40_rpt"/>
</dbReference>
<dbReference type="GO" id="GO:0032040">
    <property type="term" value="C:small-subunit processome"/>
    <property type="evidence" value="ECO:0007669"/>
    <property type="project" value="InterPro"/>
</dbReference>
<dbReference type="Pfam" id="PF08625">
    <property type="entry name" value="Utp13"/>
    <property type="match status" value="1"/>
</dbReference>
<protein>
    <recommendedName>
        <fullName evidence="7">U3 small nucleolar RNA-associated protein 13 C-terminal domain-containing protein</fullName>
    </recommendedName>
</protein>
<dbReference type="EMBL" id="CDSF01000120">
    <property type="protein sequence ID" value="CEP01877.1"/>
    <property type="molecule type" value="Genomic_DNA"/>
</dbReference>
<dbReference type="GO" id="GO:0030686">
    <property type="term" value="C:90S preribosome"/>
    <property type="evidence" value="ECO:0007669"/>
    <property type="project" value="TreeGrafter"/>
</dbReference>
<dbReference type="Gene3D" id="2.130.10.10">
    <property type="entry name" value="YVTN repeat-like/Quinoprotein amine dehydrogenase"/>
    <property type="match status" value="4"/>
</dbReference>